<feature type="region of interest" description="Disordered" evidence="4">
    <location>
        <begin position="213"/>
        <end position="240"/>
    </location>
</feature>
<comment type="caution">
    <text evidence="6">The sequence shown here is derived from an EMBL/GenBank/DDBJ whole genome shotgun (WGS) entry which is preliminary data.</text>
</comment>
<dbReference type="InterPro" id="IPR027417">
    <property type="entry name" value="P-loop_NTPase"/>
</dbReference>
<feature type="domain" description="ABC transporter" evidence="5">
    <location>
        <begin position="2"/>
        <end position="232"/>
    </location>
</feature>
<dbReference type="PANTHER" id="PTHR24220:SF86">
    <property type="entry name" value="ABC TRANSPORTER ABCH.1"/>
    <property type="match status" value="1"/>
</dbReference>
<dbReference type="InterPro" id="IPR003593">
    <property type="entry name" value="AAA+_ATPase"/>
</dbReference>
<dbReference type="PROSITE" id="PS50893">
    <property type="entry name" value="ABC_TRANSPORTER_2"/>
    <property type="match status" value="1"/>
</dbReference>
<name>A0ABP9PXQ7_9PSEU</name>
<dbReference type="InterPro" id="IPR003439">
    <property type="entry name" value="ABC_transporter-like_ATP-bd"/>
</dbReference>
<evidence type="ECO:0000259" key="5">
    <source>
        <dbReference type="PROSITE" id="PS50893"/>
    </source>
</evidence>
<dbReference type="CDD" id="cd03255">
    <property type="entry name" value="ABC_MJ0796_LolCDE_FtsE"/>
    <property type="match status" value="1"/>
</dbReference>
<protein>
    <submittedName>
        <fullName evidence="6">ABC transporter ATP-binding protein</fullName>
    </submittedName>
</protein>
<evidence type="ECO:0000256" key="1">
    <source>
        <dbReference type="ARBA" id="ARBA00022448"/>
    </source>
</evidence>
<dbReference type="Pfam" id="PF00005">
    <property type="entry name" value="ABC_tran"/>
    <property type="match status" value="1"/>
</dbReference>
<dbReference type="Gene3D" id="3.40.50.300">
    <property type="entry name" value="P-loop containing nucleotide triphosphate hydrolases"/>
    <property type="match status" value="1"/>
</dbReference>
<keyword evidence="3 6" id="KW-0067">ATP-binding</keyword>
<feature type="compositionally biased region" description="Basic and acidic residues" evidence="4">
    <location>
        <begin position="213"/>
        <end position="225"/>
    </location>
</feature>
<gene>
    <name evidence="6" type="ORF">GCM10023321_16700</name>
</gene>
<proteinExistence type="predicted"/>
<evidence type="ECO:0000313" key="7">
    <source>
        <dbReference type="Proteomes" id="UP001428817"/>
    </source>
</evidence>
<dbReference type="PROSITE" id="PS00211">
    <property type="entry name" value="ABC_TRANSPORTER_1"/>
    <property type="match status" value="1"/>
</dbReference>
<dbReference type="Proteomes" id="UP001428817">
    <property type="component" value="Unassembled WGS sequence"/>
</dbReference>
<dbReference type="EMBL" id="BAABJP010000007">
    <property type="protein sequence ID" value="GAA5150783.1"/>
    <property type="molecule type" value="Genomic_DNA"/>
</dbReference>
<dbReference type="SUPFAM" id="SSF52540">
    <property type="entry name" value="P-loop containing nucleoside triphosphate hydrolases"/>
    <property type="match status" value="1"/>
</dbReference>
<dbReference type="InterPro" id="IPR015854">
    <property type="entry name" value="ABC_transpr_LolD-like"/>
</dbReference>
<dbReference type="GO" id="GO:0005524">
    <property type="term" value="F:ATP binding"/>
    <property type="evidence" value="ECO:0007669"/>
    <property type="project" value="UniProtKB-KW"/>
</dbReference>
<sequence length="240" mass="25968">MTKIYRAGEVEVRALDGVDLTINEGELVAIMGPSGSGKSTMMNILGCLDVPSAGRYLLDGVDVARLSDDQLADIRGRKIGFIFQSYNLLPRTTAIANVELPLLYAKDDTRTRRAKEALAEVGLTDRERHLPNELSGGQQQRVAIARALVTEPTMLLADEPTGNLDSAASAEIAQMLVRLSDAGRTVVLITHEEEIASYARRVIRLRDGRILNDSADTRPLPEQKTARRTAATAAGSEVTG</sequence>
<keyword evidence="1" id="KW-0813">Transport</keyword>
<evidence type="ECO:0000256" key="3">
    <source>
        <dbReference type="ARBA" id="ARBA00022840"/>
    </source>
</evidence>
<dbReference type="SMART" id="SM00382">
    <property type="entry name" value="AAA"/>
    <property type="match status" value="1"/>
</dbReference>
<dbReference type="InterPro" id="IPR017911">
    <property type="entry name" value="MacB-like_ATP-bd"/>
</dbReference>
<accession>A0ABP9PXQ7</accession>
<organism evidence="6 7">
    <name type="scientific">Pseudonocardia eucalypti</name>
    <dbReference type="NCBI Taxonomy" id="648755"/>
    <lineage>
        <taxon>Bacteria</taxon>
        <taxon>Bacillati</taxon>
        <taxon>Actinomycetota</taxon>
        <taxon>Actinomycetes</taxon>
        <taxon>Pseudonocardiales</taxon>
        <taxon>Pseudonocardiaceae</taxon>
        <taxon>Pseudonocardia</taxon>
    </lineage>
</organism>
<reference evidence="7" key="1">
    <citation type="journal article" date="2019" name="Int. J. Syst. Evol. Microbiol.">
        <title>The Global Catalogue of Microorganisms (GCM) 10K type strain sequencing project: providing services to taxonomists for standard genome sequencing and annotation.</title>
        <authorList>
            <consortium name="The Broad Institute Genomics Platform"/>
            <consortium name="The Broad Institute Genome Sequencing Center for Infectious Disease"/>
            <person name="Wu L."/>
            <person name="Ma J."/>
        </authorList>
    </citation>
    <scope>NUCLEOTIDE SEQUENCE [LARGE SCALE GENOMIC DNA]</scope>
    <source>
        <strain evidence="7">JCM 18303</strain>
    </source>
</reference>
<keyword evidence="2" id="KW-0547">Nucleotide-binding</keyword>
<keyword evidence="7" id="KW-1185">Reference proteome</keyword>
<dbReference type="InterPro" id="IPR017871">
    <property type="entry name" value="ABC_transporter-like_CS"/>
</dbReference>
<dbReference type="PANTHER" id="PTHR24220">
    <property type="entry name" value="IMPORT ATP-BINDING PROTEIN"/>
    <property type="match status" value="1"/>
</dbReference>
<evidence type="ECO:0000313" key="6">
    <source>
        <dbReference type="EMBL" id="GAA5150783.1"/>
    </source>
</evidence>
<evidence type="ECO:0000256" key="4">
    <source>
        <dbReference type="SAM" id="MobiDB-lite"/>
    </source>
</evidence>
<evidence type="ECO:0000256" key="2">
    <source>
        <dbReference type="ARBA" id="ARBA00022741"/>
    </source>
</evidence>